<comment type="caution">
    <text evidence="3">Lacks conserved residue(s) required for the propagation of feature annotation.</text>
</comment>
<dbReference type="NCBIfam" id="TIGR00129">
    <property type="entry name" value="fdhD_narQ"/>
    <property type="match status" value="1"/>
</dbReference>
<dbReference type="Proteomes" id="UP001621964">
    <property type="component" value="Unassembled WGS sequence"/>
</dbReference>
<keyword evidence="6" id="KW-1185">Reference proteome</keyword>
<reference evidence="5 6" key="1">
    <citation type="submission" date="2024-11" db="EMBL/GenBank/DDBJ databases">
        <authorList>
            <person name="Mikucki A.G."/>
            <person name="Kahler C.M."/>
        </authorList>
    </citation>
    <scope>NUCLEOTIDE SEQUENCE [LARGE SCALE GENOMIC DNA]</scope>
    <source>
        <strain evidence="5 6">EXNM717</strain>
    </source>
</reference>
<dbReference type="PANTHER" id="PTHR30592">
    <property type="entry name" value="FORMATE DEHYDROGENASE"/>
    <property type="match status" value="1"/>
</dbReference>
<dbReference type="InterPro" id="IPR003786">
    <property type="entry name" value="FdhD"/>
</dbReference>
<evidence type="ECO:0000256" key="2">
    <source>
        <dbReference type="ARBA" id="ARBA00023150"/>
    </source>
</evidence>
<name>A0ABW8Q3Z9_9NEIS</name>
<gene>
    <name evidence="3 5" type="primary">fdhD</name>
    <name evidence="5" type="ORF">ACI43T_02320</name>
</gene>
<evidence type="ECO:0000313" key="5">
    <source>
        <dbReference type="EMBL" id="MFK7641336.1"/>
    </source>
</evidence>
<feature type="active site" description="Cysteine persulfide intermediate" evidence="3">
    <location>
        <position position="134"/>
    </location>
</feature>
<dbReference type="InterPro" id="IPR016193">
    <property type="entry name" value="Cytidine_deaminase-like"/>
</dbReference>
<accession>A0ABW8Q3Z9</accession>
<comment type="function">
    <text evidence="3">Required for formate dehydrogenase (FDH) activity. Acts as a sulfur carrier protein that transfers sulfur from IscS to the molybdenum cofactor prior to its insertion into FDH.</text>
</comment>
<keyword evidence="1 3" id="KW-0963">Cytoplasm</keyword>
<sequence>MTNDTRRANRRTQQQTEHLSHAPAMSSQPYTAATVCRVSSNGMIQDTDSLAEESAVALVYNGISHAVLMATPQNLEELALGFSLSEGILQNRSELYDTDIRSSCDGIEVRLDIASSRFQALKERRRSLNGRTGCGLCGIDSLSAVKPVLPQIIRSRRFSVGEIQTALSALNRYQPLRQTVGSLHGAAWADEHGIAAAFEDVGRHNALDKLIGHGTLNAFDWQQGFAIISSRASYEMVAKAAVSRIGCIVAVSAPTALAVRLAEQAGMTLIGFAGPEKFTIYTHAEFIEAV</sequence>
<proteinExistence type="inferred from homology"/>
<evidence type="ECO:0000256" key="3">
    <source>
        <dbReference type="HAMAP-Rule" id="MF_00187"/>
    </source>
</evidence>
<dbReference type="Gene3D" id="3.10.20.10">
    <property type="match status" value="1"/>
</dbReference>
<dbReference type="EMBL" id="JBJGEB010000002">
    <property type="protein sequence ID" value="MFK7641336.1"/>
    <property type="molecule type" value="Genomic_DNA"/>
</dbReference>
<comment type="caution">
    <text evidence="5">The sequence shown here is derived from an EMBL/GenBank/DDBJ whole genome shotgun (WGS) entry which is preliminary data.</text>
</comment>
<organism evidence="5 6">
    <name type="scientific">Neisseria oralis</name>
    <dbReference type="NCBI Taxonomy" id="1107316"/>
    <lineage>
        <taxon>Bacteria</taxon>
        <taxon>Pseudomonadati</taxon>
        <taxon>Pseudomonadota</taxon>
        <taxon>Betaproteobacteria</taxon>
        <taxon>Neisseriales</taxon>
        <taxon>Neisseriaceae</taxon>
        <taxon>Neisseria</taxon>
    </lineage>
</organism>
<feature type="region of interest" description="Disordered" evidence="4">
    <location>
        <begin position="1"/>
        <end position="28"/>
    </location>
</feature>
<dbReference type="Pfam" id="PF02634">
    <property type="entry name" value="FdhD-NarQ"/>
    <property type="match status" value="1"/>
</dbReference>
<comment type="subcellular location">
    <subcellularLocation>
        <location evidence="3">Cytoplasm</location>
    </subcellularLocation>
</comment>
<dbReference type="PIRSF" id="PIRSF015626">
    <property type="entry name" value="FdhD"/>
    <property type="match status" value="1"/>
</dbReference>
<keyword evidence="2 3" id="KW-0501">Molybdenum cofactor biosynthesis</keyword>
<protein>
    <recommendedName>
        <fullName evidence="3">Sulfur carrier protein FdhD</fullName>
    </recommendedName>
</protein>
<evidence type="ECO:0000256" key="4">
    <source>
        <dbReference type="SAM" id="MobiDB-lite"/>
    </source>
</evidence>
<dbReference type="RefSeq" id="WP_377079926.1">
    <property type="nucleotide sequence ID" value="NZ_JBJGEB010000002.1"/>
</dbReference>
<comment type="similarity">
    <text evidence="3">Belongs to the FdhD family.</text>
</comment>
<dbReference type="PANTHER" id="PTHR30592:SF1">
    <property type="entry name" value="SULFUR CARRIER PROTEIN FDHD"/>
    <property type="match status" value="1"/>
</dbReference>
<dbReference type="Gene3D" id="3.40.140.10">
    <property type="entry name" value="Cytidine Deaminase, domain 2"/>
    <property type="match status" value="1"/>
</dbReference>
<evidence type="ECO:0000313" key="6">
    <source>
        <dbReference type="Proteomes" id="UP001621964"/>
    </source>
</evidence>
<dbReference type="HAMAP" id="MF_00187">
    <property type="entry name" value="FdhD"/>
    <property type="match status" value="1"/>
</dbReference>
<evidence type="ECO:0000256" key="1">
    <source>
        <dbReference type="ARBA" id="ARBA00022490"/>
    </source>
</evidence>
<dbReference type="SUPFAM" id="SSF53927">
    <property type="entry name" value="Cytidine deaminase-like"/>
    <property type="match status" value="1"/>
</dbReference>